<keyword evidence="1" id="KW-0808">Transferase</keyword>
<protein>
    <submittedName>
        <fullName evidence="1">Glycosyltransferase</fullName>
        <ecNumber evidence="1">2.4.-.-</ecNumber>
    </submittedName>
</protein>
<dbReference type="Pfam" id="PF13692">
    <property type="entry name" value="Glyco_trans_1_4"/>
    <property type="match status" value="1"/>
</dbReference>
<sequence>MNIAQICHDNFGGAGNAARRLHEGLLGLGQRSSLLVMVRQGADPATYVIPPRDGFPLSPAAGLGGHPDFAASVKRWGRRVGRYGNRPKGLELFTDAGAVSRFWDMDQVREADAVILHWICGVIDVAGEALAALKGKAVVWVLHDMNPFTGGCHYAMGCDRYAQACGVCPQLGSRRSEDLSRRVFEDKLRAYADLDFTVVTPSRWLAGKAGAGSLMRGRTIEVVPNSVPTDIFRPMDRAASRAKLGIPPSASVILFGAESLGNRRKGVGHLLAALDILAARKPDRDIALLTFGGGTLPEGLPFPAYHAGIVRDESELAAVYAAADVLALPSLADNLPNVALEAMACGLPTVCFAIGGLPEIVDSGKTGLLAPPGDDAGFAEALARVLADGRGPYSRCREEALERYSLNVQASRFVSLLERIVPQEAPCSNP</sequence>
<proteinExistence type="predicted"/>
<name>A0ABV4K3U1_9BACT</name>
<dbReference type="EMBL" id="JBGLYH010000014">
    <property type="protein sequence ID" value="MEZ7196513.1"/>
    <property type="molecule type" value="Genomic_DNA"/>
</dbReference>
<dbReference type="SUPFAM" id="SSF53756">
    <property type="entry name" value="UDP-Glycosyltransferase/glycogen phosphorylase"/>
    <property type="match status" value="1"/>
</dbReference>
<dbReference type="PANTHER" id="PTHR12526:SF635">
    <property type="entry name" value="GLYCOSYL TRANSFERASE GROUP 1"/>
    <property type="match status" value="1"/>
</dbReference>
<gene>
    <name evidence="1" type="ORF">AB6M95_07115</name>
</gene>
<keyword evidence="2" id="KW-1185">Reference proteome</keyword>
<organism evidence="1 2">
    <name type="scientific">Pseudodesulfovibrio karagichevae</name>
    <dbReference type="NCBI Taxonomy" id="3239305"/>
    <lineage>
        <taxon>Bacteria</taxon>
        <taxon>Pseudomonadati</taxon>
        <taxon>Thermodesulfobacteriota</taxon>
        <taxon>Desulfovibrionia</taxon>
        <taxon>Desulfovibrionales</taxon>
        <taxon>Desulfovibrionaceae</taxon>
    </lineage>
</organism>
<dbReference type="PANTHER" id="PTHR12526">
    <property type="entry name" value="GLYCOSYLTRANSFERASE"/>
    <property type="match status" value="1"/>
</dbReference>
<dbReference type="EC" id="2.4.-.-" evidence="1"/>
<comment type="caution">
    <text evidence="1">The sequence shown here is derived from an EMBL/GenBank/DDBJ whole genome shotgun (WGS) entry which is preliminary data.</text>
</comment>
<dbReference type="GO" id="GO:0016757">
    <property type="term" value="F:glycosyltransferase activity"/>
    <property type="evidence" value="ECO:0007669"/>
    <property type="project" value="UniProtKB-KW"/>
</dbReference>
<dbReference type="Proteomes" id="UP001568698">
    <property type="component" value="Unassembled WGS sequence"/>
</dbReference>
<dbReference type="RefSeq" id="WP_371386048.1">
    <property type="nucleotide sequence ID" value="NZ_JBGLYH010000014.1"/>
</dbReference>
<accession>A0ABV4K3U1</accession>
<evidence type="ECO:0000313" key="2">
    <source>
        <dbReference type="Proteomes" id="UP001568698"/>
    </source>
</evidence>
<reference evidence="1 2" key="1">
    <citation type="submission" date="2024-08" db="EMBL/GenBank/DDBJ databases">
        <title>Sulfate-reducing bacteria isolated from formation water of the oil field in Kazakhstan and description of Pseudodesulfovibrio sp.</title>
        <authorList>
            <person name="Bidzhieva S.K."/>
            <person name="Tourova T.P."/>
            <person name="Grouzdev D.S."/>
            <person name="Beletsky A.V."/>
            <person name="Sokolova D.S."/>
            <person name="Samigullina S.R."/>
            <person name="Poltaraus A.B."/>
            <person name="Avtukh A.N."/>
            <person name="Tereshina V.M."/>
            <person name="Zhaparov N.S."/>
            <person name="Mardanov A.V."/>
            <person name="Nazina T.N."/>
        </authorList>
    </citation>
    <scope>NUCLEOTIDE SEQUENCE [LARGE SCALE GENOMIC DNA]</scope>
    <source>
        <strain evidence="1 2">9FUS</strain>
    </source>
</reference>
<evidence type="ECO:0000313" key="1">
    <source>
        <dbReference type="EMBL" id="MEZ7196513.1"/>
    </source>
</evidence>
<keyword evidence="1" id="KW-0328">Glycosyltransferase</keyword>
<dbReference type="Gene3D" id="3.40.50.2000">
    <property type="entry name" value="Glycogen Phosphorylase B"/>
    <property type="match status" value="2"/>
</dbReference>